<evidence type="ECO:0000256" key="1">
    <source>
        <dbReference type="SAM" id="MobiDB-lite"/>
    </source>
</evidence>
<organism evidence="2 3">
    <name type="scientific">Acetobacter senegalensis</name>
    <dbReference type="NCBI Taxonomy" id="446692"/>
    <lineage>
        <taxon>Bacteria</taxon>
        <taxon>Pseudomonadati</taxon>
        <taxon>Pseudomonadota</taxon>
        <taxon>Alphaproteobacteria</taxon>
        <taxon>Acetobacterales</taxon>
        <taxon>Acetobacteraceae</taxon>
        <taxon>Acetobacter</taxon>
    </lineage>
</organism>
<reference evidence="2 3" key="1">
    <citation type="submission" date="2014-06" db="EMBL/GenBank/DDBJ databases">
        <authorList>
            <person name="Ju J."/>
            <person name="Zhang J."/>
        </authorList>
    </citation>
    <scope>NUCLEOTIDE SEQUENCE [LARGE SCALE GENOMIC DNA]</scope>
    <source>
        <strain evidence="2">DmL_050</strain>
    </source>
</reference>
<proteinExistence type="predicted"/>
<dbReference type="Proteomes" id="UP000195072">
    <property type="component" value="Unassembled WGS sequence"/>
</dbReference>
<comment type="caution">
    <text evidence="2">The sequence shown here is derived from an EMBL/GenBank/DDBJ whole genome shotgun (WGS) entry which is preliminary data.</text>
</comment>
<accession>A0A252EDP6</accession>
<dbReference type="RefSeq" id="WP_086898829.1">
    <property type="nucleotide sequence ID" value="NZ_JOOZ01000173.1"/>
</dbReference>
<evidence type="ECO:0000313" key="2">
    <source>
        <dbReference type="EMBL" id="OUL64537.1"/>
    </source>
</evidence>
<feature type="region of interest" description="Disordered" evidence="1">
    <location>
        <begin position="132"/>
        <end position="162"/>
    </location>
</feature>
<dbReference type="EMBL" id="JOOZ01000173">
    <property type="protein sequence ID" value="OUL64537.1"/>
    <property type="molecule type" value="Genomic_DNA"/>
</dbReference>
<protein>
    <submittedName>
        <fullName evidence="2">Uncharacterized protein</fullName>
    </submittedName>
</protein>
<feature type="compositionally biased region" description="Basic and acidic residues" evidence="1">
    <location>
        <begin position="143"/>
        <end position="162"/>
    </location>
</feature>
<sequence length="162" mass="17623">MTAQDKVETEEAPKASETLISHLRLFDMVGADLSKLGINPFPYYSTITSWADEASTVAWETGEKRHVVAYAAFLICLRAFQETEAMLPPDVFIKALDAVMPQEIENIGNEPYSGPLSPSPSADRVAACAKVISPARKGRPKKKSDMASDAPDKGDHLPPMDC</sequence>
<name>A0A252EDP6_9PROT</name>
<dbReference type="AlphaFoldDB" id="A0A252EDP6"/>
<evidence type="ECO:0000313" key="3">
    <source>
        <dbReference type="Proteomes" id="UP000195072"/>
    </source>
</evidence>
<gene>
    <name evidence="2" type="ORF">HK16_04465</name>
</gene>